<name>A0ABN7W3Q9_GIGMA</name>
<evidence type="ECO:0000256" key="1">
    <source>
        <dbReference type="SAM" id="MobiDB-lite"/>
    </source>
</evidence>
<reference evidence="2 3" key="1">
    <citation type="submission" date="2021-06" db="EMBL/GenBank/DDBJ databases">
        <authorList>
            <person name="Kallberg Y."/>
            <person name="Tangrot J."/>
            <person name="Rosling A."/>
        </authorList>
    </citation>
    <scope>NUCLEOTIDE SEQUENCE [LARGE SCALE GENOMIC DNA]</scope>
    <source>
        <strain evidence="2 3">120-4 pot B 10/14</strain>
    </source>
</reference>
<organism evidence="2 3">
    <name type="scientific">Gigaspora margarita</name>
    <dbReference type="NCBI Taxonomy" id="4874"/>
    <lineage>
        <taxon>Eukaryota</taxon>
        <taxon>Fungi</taxon>
        <taxon>Fungi incertae sedis</taxon>
        <taxon>Mucoromycota</taxon>
        <taxon>Glomeromycotina</taxon>
        <taxon>Glomeromycetes</taxon>
        <taxon>Diversisporales</taxon>
        <taxon>Gigasporaceae</taxon>
        <taxon>Gigaspora</taxon>
    </lineage>
</organism>
<evidence type="ECO:0000313" key="2">
    <source>
        <dbReference type="EMBL" id="CAG8815298.1"/>
    </source>
</evidence>
<feature type="region of interest" description="Disordered" evidence="1">
    <location>
        <begin position="71"/>
        <end position="166"/>
    </location>
</feature>
<proteinExistence type="predicted"/>
<feature type="compositionally biased region" description="Low complexity" evidence="1">
    <location>
        <begin position="142"/>
        <end position="151"/>
    </location>
</feature>
<accession>A0ABN7W3Q9</accession>
<gene>
    <name evidence="2" type="ORF">GMARGA_LOCUS26257</name>
</gene>
<dbReference type="EMBL" id="CAJVQB010030265">
    <property type="protein sequence ID" value="CAG8815298.1"/>
    <property type="molecule type" value="Genomic_DNA"/>
</dbReference>
<keyword evidence="3" id="KW-1185">Reference proteome</keyword>
<sequence>NTDLAVIPGGFTGMCQPFDVSINKPFKDKLRKLCRWVLNAWEDISEDIIIQTFKKCGISNCLSGSKDHLIYESDKDSEEKNSDENDNDSNKNDEDSDEYKDENSDKTRDENSDKNEYEDSDENEGEDSGKDDEESDKDNNKSDNGNKSNNKMSEYSKWPECFVYID</sequence>
<feature type="compositionally biased region" description="Acidic residues" evidence="1">
    <location>
        <begin position="118"/>
        <end position="136"/>
    </location>
</feature>
<protein>
    <submittedName>
        <fullName evidence="2">32246_t:CDS:1</fullName>
    </submittedName>
</protein>
<comment type="caution">
    <text evidence="2">The sequence shown here is derived from an EMBL/GenBank/DDBJ whole genome shotgun (WGS) entry which is preliminary data.</text>
</comment>
<feature type="compositionally biased region" description="Basic and acidic residues" evidence="1">
    <location>
        <begin position="71"/>
        <end position="93"/>
    </location>
</feature>
<feature type="non-terminal residue" evidence="2">
    <location>
        <position position="1"/>
    </location>
</feature>
<dbReference type="Proteomes" id="UP000789901">
    <property type="component" value="Unassembled WGS sequence"/>
</dbReference>
<evidence type="ECO:0000313" key="3">
    <source>
        <dbReference type="Proteomes" id="UP000789901"/>
    </source>
</evidence>
<feature type="compositionally biased region" description="Basic and acidic residues" evidence="1">
    <location>
        <begin position="101"/>
        <end position="117"/>
    </location>
</feature>